<dbReference type="GO" id="GO:0004867">
    <property type="term" value="F:serine-type endopeptidase inhibitor activity"/>
    <property type="evidence" value="ECO:0007669"/>
    <property type="project" value="InterPro"/>
</dbReference>
<dbReference type="GO" id="GO:0005615">
    <property type="term" value="C:extracellular space"/>
    <property type="evidence" value="ECO:0007669"/>
    <property type="project" value="InterPro"/>
</dbReference>
<keyword evidence="5" id="KW-1185">Reference proteome</keyword>
<dbReference type="Pfam" id="PF00079">
    <property type="entry name" value="Serpin"/>
    <property type="match status" value="1"/>
</dbReference>
<dbReference type="InterPro" id="IPR023796">
    <property type="entry name" value="Serpin_dom"/>
</dbReference>
<feature type="domain" description="Serpin" evidence="3">
    <location>
        <begin position="27"/>
        <end position="396"/>
    </location>
</feature>
<dbReference type="AlphaFoldDB" id="A0AAV2IHL4"/>
<dbReference type="InterPro" id="IPR036186">
    <property type="entry name" value="Serpin_sf"/>
</dbReference>
<dbReference type="CDD" id="cd19590">
    <property type="entry name" value="serpin_thermopin-like"/>
    <property type="match status" value="1"/>
</dbReference>
<dbReference type="InterPro" id="IPR023795">
    <property type="entry name" value="Serpin_CS"/>
</dbReference>
<reference evidence="4 5" key="1">
    <citation type="submission" date="2024-04" db="EMBL/GenBank/DDBJ databases">
        <authorList>
            <consortium name="Genoscope - CEA"/>
            <person name="William W."/>
        </authorList>
    </citation>
    <scope>NUCLEOTIDE SEQUENCE [LARGE SCALE GENOMIC DNA]</scope>
</reference>
<dbReference type="Gene3D" id="3.30.497.10">
    <property type="entry name" value="Antithrombin, subunit I, domain 2"/>
    <property type="match status" value="1"/>
</dbReference>
<dbReference type="PROSITE" id="PS00284">
    <property type="entry name" value="SERPIN"/>
    <property type="match status" value="1"/>
</dbReference>
<evidence type="ECO:0000259" key="3">
    <source>
        <dbReference type="SMART" id="SM00093"/>
    </source>
</evidence>
<name>A0AAV2IHL4_LYMST</name>
<dbReference type="InterPro" id="IPR042185">
    <property type="entry name" value="Serpin_sf_2"/>
</dbReference>
<protein>
    <recommendedName>
        <fullName evidence="3">Serpin domain-containing protein</fullName>
    </recommendedName>
</protein>
<gene>
    <name evidence="4" type="ORF">GSLYS_00019901001</name>
</gene>
<dbReference type="FunFam" id="3.30.497.10:FF:000001">
    <property type="entry name" value="Serine protease inhibitor"/>
    <property type="match status" value="1"/>
</dbReference>
<dbReference type="InterPro" id="IPR000215">
    <property type="entry name" value="Serpin_fam"/>
</dbReference>
<dbReference type="EMBL" id="CAXITT010000823">
    <property type="protein sequence ID" value="CAL1546524.1"/>
    <property type="molecule type" value="Genomic_DNA"/>
</dbReference>
<comment type="similarity">
    <text evidence="1 2">Belongs to the serpin family.</text>
</comment>
<comment type="caution">
    <text evidence="4">The sequence shown here is derived from an EMBL/GenBank/DDBJ whole genome shotgun (WGS) entry which is preliminary data.</text>
</comment>
<dbReference type="PANTHER" id="PTHR11461:SF211">
    <property type="entry name" value="GH10112P-RELATED"/>
    <property type="match status" value="1"/>
</dbReference>
<dbReference type="PANTHER" id="PTHR11461">
    <property type="entry name" value="SERINE PROTEASE INHIBITOR, SERPIN"/>
    <property type="match status" value="1"/>
</dbReference>
<dbReference type="InterPro" id="IPR042178">
    <property type="entry name" value="Serpin_sf_1"/>
</dbReference>
<evidence type="ECO:0000256" key="1">
    <source>
        <dbReference type="ARBA" id="ARBA00009500"/>
    </source>
</evidence>
<evidence type="ECO:0000256" key="2">
    <source>
        <dbReference type="RuleBase" id="RU000411"/>
    </source>
</evidence>
<evidence type="ECO:0000313" key="5">
    <source>
        <dbReference type="Proteomes" id="UP001497497"/>
    </source>
</evidence>
<dbReference type="SMART" id="SM00093">
    <property type="entry name" value="SERPIN"/>
    <property type="match status" value="1"/>
</dbReference>
<dbReference type="Gene3D" id="2.30.39.10">
    <property type="entry name" value="Alpha-1-antitrypsin, domain 1"/>
    <property type="match status" value="1"/>
</dbReference>
<proteinExistence type="inferred from homology"/>
<evidence type="ECO:0000313" key="4">
    <source>
        <dbReference type="EMBL" id="CAL1546524.1"/>
    </source>
</evidence>
<dbReference type="Proteomes" id="UP001497497">
    <property type="component" value="Unassembled WGS sequence"/>
</dbReference>
<sequence>MAGKTQVLLSKLLNMTEAAAANNKFGLDLFKTIYDGSKGKNNFLSPFSISVALAMTQLGARETTAQAMAKTLRWETADETKIHKQFQAYLKLLQKPSDAYQLSTGNRIYLEQSYPILDEFKSQTQEWYLAEPVNADFINNADQERTNINTWVAEQTQKKIKDLLPPGILNALTRMVLVNAVYFKGKWHMQFNDKNTRPSPFKIAPGETKDVPMMSLTSVFPFAHDEELKFTAVELPYQGKELGMVIILPDEDFGLQELVQKLTWEKLSKLFENLGKPGLKIQLTMPKFEITDSFDLKSTLVSLGMGEAFDESEKSANFSGMTTKPELYLSAVIHKAYVKVNEEGTEAAAATGAVMMMRCAMPLPPPTVKVDHPFLFLIRDLRAESSILFLGQISDPSI</sequence>
<dbReference type="SUPFAM" id="SSF56574">
    <property type="entry name" value="Serpins"/>
    <property type="match status" value="1"/>
</dbReference>
<accession>A0AAV2IHL4</accession>
<dbReference type="Gene3D" id="2.10.310.10">
    <property type="entry name" value="Serpins superfamily"/>
    <property type="match status" value="1"/>
</dbReference>
<organism evidence="4 5">
    <name type="scientific">Lymnaea stagnalis</name>
    <name type="common">Great pond snail</name>
    <name type="synonym">Helix stagnalis</name>
    <dbReference type="NCBI Taxonomy" id="6523"/>
    <lineage>
        <taxon>Eukaryota</taxon>
        <taxon>Metazoa</taxon>
        <taxon>Spiralia</taxon>
        <taxon>Lophotrochozoa</taxon>
        <taxon>Mollusca</taxon>
        <taxon>Gastropoda</taxon>
        <taxon>Heterobranchia</taxon>
        <taxon>Euthyneura</taxon>
        <taxon>Panpulmonata</taxon>
        <taxon>Hygrophila</taxon>
        <taxon>Lymnaeoidea</taxon>
        <taxon>Lymnaeidae</taxon>
        <taxon>Lymnaea</taxon>
    </lineage>
</organism>